<dbReference type="EMBL" id="CAXJIO010000007">
    <property type="protein sequence ID" value="CAL2101429.1"/>
    <property type="molecule type" value="Genomic_DNA"/>
</dbReference>
<gene>
    <name evidence="3" type="ORF">T190423A01A_160002</name>
</gene>
<keyword evidence="1" id="KW-1133">Transmembrane helix</keyword>
<evidence type="ECO:0000313" key="3">
    <source>
        <dbReference type="EMBL" id="CAL2101429.1"/>
    </source>
</evidence>
<dbReference type="Gene3D" id="3.30.565.10">
    <property type="entry name" value="Histidine kinase-like ATPase, C-terminal domain"/>
    <property type="match status" value="1"/>
</dbReference>
<keyword evidence="1" id="KW-0812">Transmembrane</keyword>
<accession>A0ABP1EV34</accession>
<keyword evidence="4" id="KW-1185">Reference proteome</keyword>
<dbReference type="InterPro" id="IPR010559">
    <property type="entry name" value="Sig_transdc_His_kin_internal"/>
</dbReference>
<dbReference type="Gene3D" id="1.25.40.10">
    <property type="entry name" value="Tetratricopeptide repeat domain"/>
    <property type="match status" value="1"/>
</dbReference>
<evidence type="ECO:0000259" key="2">
    <source>
        <dbReference type="Pfam" id="PF06580"/>
    </source>
</evidence>
<sequence>MKRILLQLLFSFIVFFGCQKRLSNLEEPNLPHYYNTKVYLETDSLNYYLEELENIPKEHLSDSLKAEYSFAKSRFNYSLGKYDEAINILNYVTSFTTDRIKSDREVLFFRALSLVYYRKKNDYLSAEKINEKLLALLKDDDYKNKAFVYQFKHNVKLALEEYEGALAASKLAADYFLKAGDTANHGMSKISNAVLYSTLKNQEKAGDILDNFKFEHKLDSLGKYQLYASKGYYYNKNGFYNKAIVEFDKALFFTKQLKQKNLIKQRLVNNYINLSNSYIGLKKYNIAEQYLDSVYNLGISDIEYDDQRAALKKSLEVSHYRKENLTSVMAKLDSIFKYQDKNYSERIDSELKASKVAFEKEITLEKEKREAEIESFIFERNQYILAVLLLLAIVIGILVLNFYRQRKFKIEQDNFLLHQRLLRSQMNPHFTFNSLSLIKNNIEDDKEKSLKYIQKFSKLLRAIFENSTKNYVPIEDELESLQNYIELQQFRFQGRFNYSIENTINEEDEVLIPPMLLQPFVENAILHAFKKEEVTGNIKIQLELENKFLSCIIDDDGVGIDENGLNKKSSVKLIDEFLKKMTGKGIIIVNKKELNKQDRGTKVLLKIPYKLY</sequence>
<dbReference type="SUPFAM" id="SSF55874">
    <property type="entry name" value="ATPase domain of HSP90 chaperone/DNA topoisomerase II/histidine kinase"/>
    <property type="match status" value="1"/>
</dbReference>
<reference evidence="3 4" key="1">
    <citation type="submission" date="2024-05" db="EMBL/GenBank/DDBJ databases">
        <authorList>
            <person name="Duchaud E."/>
        </authorList>
    </citation>
    <scope>NUCLEOTIDE SEQUENCE [LARGE SCALE GENOMIC DNA]</scope>
    <source>
        <strain evidence="3">Ena-SAMPLE-TAB-13-05-2024-13:56:06:370-140308</strain>
    </source>
</reference>
<dbReference type="PROSITE" id="PS51257">
    <property type="entry name" value="PROKAR_LIPOPROTEIN"/>
    <property type="match status" value="1"/>
</dbReference>
<comment type="caution">
    <text evidence="3">The sequence shown here is derived from an EMBL/GenBank/DDBJ whole genome shotgun (WGS) entry which is preliminary data.</text>
</comment>
<protein>
    <recommendedName>
        <fullName evidence="2">Signal transduction histidine kinase internal region domain-containing protein</fullName>
    </recommendedName>
</protein>
<proteinExistence type="predicted"/>
<feature type="transmembrane region" description="Helical" evidence="1">
    <location>
        <begin position="383"/>
        <end position="403"/>
    </location>
</feature>
<dbReference type="PANTHER" id="PTHR34220:SF7">
    <property type="entry name" value="SENSOR HISTIDINE KINASE YPDA"/>
    <property type="match status" value="1"/>
</dbReference>
<organism evidence="3 4">
    <name type="scientific">Tenacibaculum polynesiense</name>
    <dbReference type="NCBI Taxonomy" id="3137857"/>
    <lineage>
        <taxon>Bacteria</taxon>
        <taxon>Pseudomonadati</taxon>
        <taxon>Bacteroidota</taxon>
        <taxon>Flavobacteriia</taxon>
        <taxon>Flavobacteriales</taxon>
        <taxon>Flavobacteriaceae</taxon>
        <taxon>Tenacibaculum</taxon>
    </lineage>
</organism>
<evidence type="ECO:0000256" key="1">
    <source>
        <dbReference type="SAM" id="Phobius"/>
    </source>
</evidence>
<dbReference type="InterPro" id="IPR036890">
    <property type="entry name" value="HATPase_C_sf"/>
</dbReference>
<dbReference type="Pfam" id="PF06580">
    <property type="entry name" value="His_kinase"/>
    <property type="match status" value="1"/>
</dbReference>
<dbReference type="PANTHER" id="PTHR34220">
    <property type="entry name" value="SENSOR HISTIDINE KINASE YPDA"/>
    <property type="match status" value="1"/>
</dbReference>
<dbReference type="InterPro" id="IPR050640">
    <property type="entry name" value="Bact_2-comp_sensor_kinase"/>
</dbReference>
<dbReference type="SUPFAM" id="SSF48452">
    <property type="entry name" value="TPR-like"/>
    <property type="match status" value="1"/>
</dbReference>
<name>A0ABP1EV34_9FLAO</name>
<dbReference type="InterPro" id="IPR011990">
    <property type="entry name" value="TPR-like_helical_dom_sf"/>
</dbReference>
<evidence type="ECO:0000313" key="4">
    <source>
        <dbReference type="Proteomes" id="UP001497527"/>
    </source>
</evidence>
<keyword evidence="1" id="KW-0472">Membrane</keyword>
<feature type="domain" description="Signal transduction histidine kinase internal region" evidence="2">
    <location>
        <begin position="420"/>
        <end position="496"/>
    </location>
</feature>
<dbReference type="RefSeq" id="WP_348714281.1">
    <property type="nucleotide sequence ID" value="NZ_CAXJIO010000007.1"/>
</dbReference>
<dbReference type="Proteomes" id="UP001497527">
    <property type="component" value="Unassembled WGS sequence"/>
</dbReference>